<evidence type="ECO:0000256" key="1">
    <source>
        <dbReference type="SAM" id="Coils"/>
    </source>
</evidence>
<dbReference type="Proteomes" id="UP000186817">
    <property type="component" value="Unassembled WGS sequence"/>
</dbReference>
<feature type="coiled-coil region" evidence="1">
    <location>
        <begin position="40"/>
        <end position="83"/>
    </location>
</feature>
<gene>
    <name evidence="2" type="ORF">AK812_SmicGene327</name>
</gene>
<comment type="caution">
    <text evidence="2">The sequence shown here is derived from an EMBL/GenBank/DDBJ whole genome shotgun (WGS) entry which is preliminary data.</text>
</comment>
<sequence length="106" mass="12851">MFRRRILEPQHYLAMAAGDRKQRKEERWNEWRQGTWKQYLKKKEAARQREEAEKIKARELQKRKEEDERIKAQRELRNRQEAQLADGIIGTRSPENAVGEAWKCSD</sequence>
<proteinExistence type="predicted"/>
<evidence type="ECO:0000313" key="3">
    <source>
        <dbReference type="Proteomes" id="UP000186817"/>
    </source>
</evidence>
<dbReference type="AlphaFoldDB" id="A0A1Q9F6U0"/>
<evidence type="ECO:0000313" key="2">
    <source>
        <dbReference type="EMBL" id="OLQ15404.1"/>
    </source>
</evidence>
<keyword evidence="3" id="KW-1185">Reference proteome</keyword>
<dbReference type="EMBL" id="LSRX01000003">
    <property type="protein sequence ID" value="OLQ15404.1"/>
    <property type="molecule type" value="Genomic_DNA"/>
</dbReference>
<name>A0A1Q9F6U0_SYMMI</name>
<keyword evidence="1" id="KW-0175">Coiled coil</keyword>
<organism evidence="2 3">
    <name type="scientific">Symbiodinium microadriaticum</name>
    <name type="common">Dinoflagellate</name>
    <name type="synonym">Zooxanthella microadriatica</name>
    <dbReference type="NCBI Taxonomy" id="2951"/>
    <lineage>
        <taxon>Eukaryota</taxon>
        <taxon>Sar</taxon>
        <taxon>Alveolata</taxon>
        <taxon>Dinophyceae</taxon>
        <taxon>Suessiales</taxon>
        <taxon>Symbiodiniaceae</taxon>
        <taxon>Symbiodinium</taxon>
    </lineage>
</organism>
<protein>
    <submittedName>
        <fullName evidence="2">Uncharacterized protein</fullName>
    </submittedName>
</protein>
<accession>A0A1Q9F6U0</accession>
<reference evidence="2 3" key="1">
    <citation type="submission" date="2016-02" db="EMBL/GenBank/DDBJ databases">
        <title>Genome analysis of coral dinoflagellate symbionts highlights evolutionary adaptations to a symbiotic lifestyle.</title>
        <authorList>
            <person name="Aranda M."/>
            <person name="Li Y."/>
            <person name="Liew Y.J."/>
            <person name="Baumgarten S."/>
            <person name="Simakov O."/>
            <person name="Wilson M."/>
            <person name="Piel J."/>
            <person name="Ashoor H."/>
            <person name="Bougouffa S."/>
            <person name="Bajic V.B."/>
            <person name="Ryu T."/>
            <person name="Ravasi T."/>
            <person name="Bayer T."/>
            <person name="Micklem G."/>
            <person name="Kim H."/>
            <person name="Bhak J."/>
            <person name="Lajeunesse T.C."/>
            <person name="Voolstra C.R."/>
        </authorList>
    </citation>
    <scope>NUCLEOTIDE SEQUENCE [LARGE SCALE GENOMIC DNA]</scope>
    <source>
        <strain evidence="2 3">CCMP2467</strain>
    </source>
</reference>